<organism evidence="5 6">
    <name type="scientific">Bombus vosnesenskii</name>
    <dbReference type="NCBI Taxonomy" id="207650"/>
    <lineage>
        <taxon>Eukaryota</taxon>
        <taxon>Metazoa</taxon>
        <taxon>Ecdysozoa</taxon>
        <taxon>Arthropoda</taxon>
        <taxon>Hexapoda</taxon>
        <taxon>Insecta</taxon>
        <taxon>Pterygota</taxon>
        <taxon>Neoptera</taxon>
        <taxon>Endopterygota</taxon>
        <taxon>Hymenoptera</taxon>
        <taxon>Apocrita</taxon>
        <taxon>Aculeata</taxon>
        <taxon>Apoidea</taxon>
        <taxon>Anthophila</taxon>
        <taxon>Apidae</taxon>
        <taxon>Bombus</taxon>
        <taxon>Pyrobombus</taxon>
    </lineage>
</organism>
<accession>A0A6J3JWW8</accession>
<dbReference type="InterPro" id="IPR043597">
    <property type="entry name" value="TPH_dom"/>
</dbReference>
<keyword evidence="5" id="KW-1185">Reference proteome</keyword>
<feature type="coiled-coil region" evidence="2">
    <location>
        <begin position="35"/>
        <end position="62"/>
    </location>
</feature>
<dbReference type="Proteomes" id="UP000504631">
    <property type="component" value="Unplaced"/>
</dbReference>
<evidence type="ECO:0000259" key="4">
    <source>
        <dbReference type="Pfam" id="PF13868"/>
    </source>
</evidence>
<sequence length="422" mass="50189">MIRGQNGKGDDDFTRIKNQKADEIEARRRIIEKSAEKKRRLRQQHIERKEALEAEKLQYAKAAGDVKIRQLKRTQRLVEELARRKHIELQESLKSRKIKSAVPSVCNEALEKKHVELIEKRTQDEQIQTSNLSSPWDVEEDFEIKQRQKKLSYKRDLQNQLLDNRRKLREKEEEKHRERKIMEEVGETMHQENLEAEKRKKEIAALMEAEKDAFLKARRFWKEKRREVLKQEHDEILRIIAKREALQKREAEGKADTQAAKDAMLEKMMSKLMEEEHKRIEREEISRELYLVEKERKLAGEAIKLAMKKKRTARQQLEEMAKTQRAVAERKAKENAIDAAFAKYLADERKKQEEKEGQKEQARREKVVQYGNELREAIEQNKTQRSKDAGKIRREIDINETKCHSESNLEAVKFQQAKNNVL</sequence>
<keyword evidence="1 2" id="KW-0175">Coiled coil</keyword>
<dbReference type="RefSeq" id="XP_033344580.1">
    <property type="nucleotide sequence ID" value="XM_033488689.1"/>
</dbReference>
<feature type="domain" description="Trichohyalin-plectin-homology" evidence="4">
    <location>
        <begin position="106"/>
        <end position="389"/>
    </location>
</feature>
<evidence type="ECO:0000256" key="2">
    <source>
        <dbReference type="SAM" id="Coils"/>
    </source>
</evidence>
<proteinExistence type="predicted"/>
<gene>
    <name evidence="6" type="primary">LOC117230831</name>
</gene>
<reference evidence="6" key="1">
    <citation type="submission" date="2025-08" db="UniProtKB">
        <authorList>
            <consortium name="RefSeq"/>
        </authorList>
    </citation>
    <scope>IDENTIFICATION</scope>
    <source>
        <tissue evidence="6">Muscle</tissue>
    </source>
</reference>
<dbReference type="Pfam" id="PF13868">
    <property type="entry name" value="TPH"/>
    <property type="match status" value="1"/>
</dbReference>
<evidence type="ECO:0000313" key="6">
    <source>
        <dbReference type="RefSeq" id="XP_033344580.1"/>
    </source>
</evidence>
<name>A0A6J3JWW8_9HYME</name>
<dbReference type="GeneID" id="117230831"/>
<evidence type="ECO:0000256" key="1">
    <source>
        <dbReference type="ARBA" id="ARBA00023054"/>
    </source>
</evidence>
<feature type="region of interest" description="Disordered" evidence="3">
    <location>
        <begin position="348"/>
        <end position="367"/>
    </location>
</feature>
<protein>
    <submittedName>
        <fullName evidence="6">Meiosis-specific nuclear structural protein 1-like</fullName>
    </submittedName>
</protein>
<dbReference type="KEGG" id="bvk:117230831"/>
<dbReference type="AlphaFoldDB" id="A0A6J3JWW8"/>
<evidence type="ECO:0000256" key="3">
    <source>
        <dbReference type="SAM" id="MobiDB-lite"/>
    </source>
</evidence>
<evidence type="ECO:0000313" key="5">
    <source>
        <dbReference type="Proteomes" id="UP000504631"/>
    </source>
</evidence>